<comment type="caution">
    <text evidence="2">The sequence shown here is derived from an EMBL/GenBank/DDBJ whole genome shotgun (WGS) entry which is preliminary data.</text>
</comment>
<evidence type="ECO:0000256" key="1">
    <source>
        <dbReference type="SAM" id="Phobius"/>
    </source>
</evidence>
<reference evidence="2" key="1">
    <citation type="journal article" date="2020" name="mSystems">
        <title>Genome- and Community-Level Interaction Insights into Carbon Utilization and Element Cycling Functions of Hydrothermarchaeota in Hydrothermal Sediment.</title>
        <authorList>
            <person name="Zhou Z."/>
            <person name="Liu Y."/>
            <person name="Xu W."/>
            <person name="Pan J."/>
            <person name="Luo Z.H."/>
            <person name="Li M."/>
        </authorList>
    </citation>
    <scope>NUCLEOTIDE SEQUENCE [LARGE SCALE GENOMIC DNA]</scope>
    <source>
        <strain evidence="2">SpSt-508</strain>
    </source>
</reference>
<keyword evidence="1" id="KW-1133">Transmembrane helix</keyword>
<sequence length="129" mass="14372">MALLDGDQRPLVLGMAGLSTLLPARLGLLGNRLGVGMLARRRQRRIAGRLVRRREFLLRHGEFLLRRRQLGLQGHDATLIMVDTACSSARNSGGRVAICSGVTGDDLRVMSPIFALARRPIHRHRDFRV</sequence>
<name>A0A7C4LJQ6_9PLAN</name>
<evidence type="ECO:0000313" key="2">
    <source>
        <dbReference type="EMBL" id="HGT38354.1"/>
    </source>
</evidence>
<dbReference type="AlphaFoldDB" id="A0A7C4LJQ6"/>
<protein>
    <submittedName>
        <fullName evidence="2">Uncharacterized protein</fullName>
    </submittedName>
</protein>
<dbReference type="EMBL" id="DSVQ01000007">
    <property type="protein sequence ID" value="HGT38354.1"/>
    <property type="molecule type" value="Genomic_DNA"/>
</dbReference>
<organism evidence="2">
    <name type="scientific">Schlesneria paludicola</name>
    <dbReference type="NCBI Taxonomy" id="360056"/>
    <lineage>
        <taxon>Bacteria</taxon>
        <taxon>Pseudomonadati</taxon>
        <taxon>Planctomycetota</taxon>
        <taxon>Planctomycetia</taxon>
        <taxon>Planctomycetales</taxon>
        <taxon>Planctomycetaceae</taxon>
        <taxon>Schlesneria</taxon>
    </lineage>
</organism>
<accession>A0A7C4LJQ6</accession>
<keyword evidence="1" id="KW-0472">Membrane</keyword>
<feature type="transmembrane region" description="Helical" evidence="1">
    <location>
        <begin position="12"/>
        <end position="35"/>
    </location>
</feature>
<proteinExistence type="predicted"/>
<gene>
    <name evidence="2" type="ORF">ENS64_03705</name>
</gene>
<keyword evidence="1" id="KW-0812">Transmembrane</keyword>